<gene>
    <name evidence="3" type="ORF">E3P86_01322</name>
    <name evidence="2" type="ORF">E3P90_00093</name>
</gene>
<evidence type="ECO:0000313" key="3">
    <source>
        <dbReference type="EMBL" id="TIB39011.1"/>
    </source>
</evidence>
<dbReference type="GO" id="GO:0006772">
    <property type="term" value="P:thiamine metabolic process"/>
    <property type="evidence" value="ECO:0007669"/>
    <property type="project" value="UniProtKB-ARBA"/>
</dbReference>
<reference evidence="4 5" key="1">
    <citation type="submission" date="2019-03" db="EMBL/GenBank/DDBJ databases">
        <title>Sequencing 23 genomes of Wallemia ichthyophaga.</title>
        <authorList>
            <person name="Gostincar C."/>
        </authorList>
    </citation>
    <scope>NUCLEOTIDE SEQUENCE [LARGE SCALE GENOMIC DNA]</scope>
    <source>
        <strain evidence="3 5">EXF-6200</strain>
        <strain evidence="2 4">EXF-8621</strain>
    </source>
</reference>
<accession>A0A4T0J5G9</accession>
<evidence type="ECO:0000259" key="1">
    <source>
        <dbReference type="Pfam" id="PF03070"/>
    </source>
</evidence>
<dbReference type="Proteomes" id="UP000310689">
    <property type="component" value="Unassembled WGS sequence"/>
</dbReference>
<dbReference type="Gene3D" id="1.20.910.10">
    <property type="entry name" value="Heme oxygenase-like"/>
    <property type="match status" value="1"/>
</dbReference>
<protein>
    <recommendedName>
        <fullName evidence="1">Thiaminase-2/PQQC domain-containing protein</fullName>
    </recommendedName>
</protein>
<evidence type="ECO:0000313" key="4">
    <source>
        <dbReference type="Proteomes" id="UP000306954"/>
    </source>
</evidence>
<evidence type="ECO:0000313" key="2">
    <source>
        <dbReference type="EMBL" id="TIB17445.1"/>
    </source>
</evidence>
<dbReference type="InterPro" id="IPR016084">
    <property type="entry name" value="Haem_Oase-like_multi-hlx"/>
</dbReference>
<feature type="domain" description="Thiaminase-2/PQQC" evidence="1">
    <location>
        <begin position="38"/>
        <end position="145"/>
    </location>
</feature>
<dbReference type="Proteomes" id="UP000306954">
    <property type="component" value="Unassembled WGS sequence"/>
</dbReference>
<evidence type="ECO:0000313" key="5">
    <source>
        <dbReference type="Proteomes" id="UP000310689"/>
    </source>
</evidence>
<proteinExistence type="predicted"/>
<name>A0A4T0J5G9_WALIC</name>
<sequence length="148" mass="16968">MVDSEDVKLLNLISFAVSNGLREVDMFPNTLTSLNLQFTEVEASETCYAYIRYLYSLRDNDEALVALWALEKIYLDGWSYAKSKDAATSSPSPYTELLDNWTCPSFVNFVDSDLKYQVERLKGGTDKLNDIFSQICQHEISFFQQCLQ</sequence>
<dbReference type="AlphaFoldDB" id="A0A4T0J5G9"/>
<comment type="caution">
    <text evidence="3">The sequence shown here is derived from an EMBL/GenBank/DDBJ whole genome shotgun (WGS) entry which is preliminary data.</text>
</comment>
<dbReference type="InterPro" id="IPR004305">
    <property type="entry name" value="Thiaminase-2/PQQC"/>
</dbReference>
<dbReference type="Pfam" id="PF03070">
    <property type="entry name" value="TENA_THI-4"/>
    <property type="match status" value="1"/>
</dbReference>
<dbReference type="EMBL" id="SPOI01000043">
    <property type="protein sequence ID" value="TIB39011.1"/>
    <property type="molecule type" value="Genomic_DNA"/>
</dbReference>
<dbReference type="OrthoDB" id="37730at2759"/>
<dbReference type="SUPFAM" id="SSF48613">
    <property type="entry name" value="Heme oxygenase-like"/>
    <property type="match status" value="1"/>
</dbReference>
<organism evidence="3 5">
    <name type="scientific">Wallemia ichthyophaga</name>
    <dbReference type="NCBI Taxonomy" id="245174"/>
    <lineage>
        <taxon>Eukaryota</taxon>
        <taxon>Fungi</taxon>
        <taxon>Dikarya</taxon>
        <taxon>Basidiomycota</taxon>
        <taxon>Wallemiomycotina</taxon>
        <taxon>Wallemiomycetes</taxon>
        <taxon>Wallemiales</taxon>
        <taxon>Wallemiaceae</taxon>
        <taxon>Wallemia</taxon>
    </lineage>
</organism>
<dbReference type="EMBL" id="SPOF01000001">
    <property type="protein sequence ID" value="TIB17445.1"/>
    <property type="molecule type" value="Genomic_DNA"/>
</dbReference>